<protein>
    <submittedName>
        <fullName evidence="1">MarR family transcriptional regulator</fullName>
    </submittedName>
</protein>
<dbReference type="RefSeq" id="WP_071978018.1">
    <property type="nucleotide sequence ID" value="NZ_BFZB01000234.1"/>
</dbReference>
<accession>A0A2A2CA26</accession>
<evidence type="ECO:0000313" key="2">
    <source>
        <dbReference type="Proteomes" id="UP000218543"/>
    </source>
</evidence>
<dbReference type="InterPro" id="IPR036390">
    <property type="entry name" value="WH_DNA-bd_sf"/>
</dbReference>
<dbReference type="EMBL" id="MRVZ01000053">
    <property type="protein sequence ID" value="PAU22191.1"/>
    <property type="molecule type" value="Genomic_DNA"/>
</dbReference>
<comment type="caution">
    <text evidence="1">The sequence shown here is derived from an EMBL/GenBank/DDBJ whole genome shotgun (WGS) entry which is preliminary data.</text>
</comment>
<gene>
    <name evidence="1" type="ORF">BTQ06_16140</name>
</gene>
<dbReference type="AlphaFoldDB" id="A0A2A2CA26"/>
<dbReference type="Gene3D" id="1.10.10.10">
    <property type="entry name" value="Winged helix-like DNA-binding domain superfamily/Winged helix DNA-binding domain"/>
    <property type="match status" value="1"/>
</dbReference>
<dbReference type="Proteomes" id="UP000218543">
    <property type="component" value="Unassembled WGS sequence"/>
</dbReference>
<reference evidence="1 2" key="1">
    <citation type="submission" date="2016-12" db="EMBL/GenBank/DDBJ databases">
        <title>Real-Time Genomic Investigation Underlying the Public Health Response to a Shiga Toxin-Producing Escherichia Coli O26:H11 Outbreak in a Nursery.</title>
        <authorList>
            <person name="Ferdous M."/>
            <person name="Moran-Gilad J."/>
            <person name="Rossen J.W."/>
            <person name="Gdalevich M."/>
        </authorList>
    </citation>
    <scope>NUCLEOTIDE SEQUENCE [LARGE SCALE GENOMIC DNA]</scope>
    <source>
        <strain evidence="1 2">STEC 514-2</strain>
    </source>
</reference>
<organism evidence="1 2">
    <name type="scientific">Escherichia coli</name>
    <dbReference type="NCBI Taxonomy" id="562"/>
    <lineage>
        <taxon>Bacteria</taxon>
        <taxon>Pseudomonadati</taxon>
        <taxon>Pseudomonadota</taxon>
        <taxon>Gammaproteobacteria</taxon>
        <taxon>Enterobacterales</taxon>
        <taxon>Enterobacteriaceae</taxon>
        <taxon>Escherichia</taxon>
    </lineage>
</organism>
<proteinExistence type="predicted"/>
<dbReference type="InterPro" id="IPR036388">
    <property type="entry name" value="WH-like_DNA-bd_sf"/>
</dbReference>
<dbReference type="SUPFAM" id="SSF46785">
    <property type="entry name" value="Winged helix' DNA-binding domain"/>
    <property type="match status" value="1"/>
</dbReference>
<name>A0A2A2CA26_ECOLX</name>
<sequence>MKTTNSILCVIASVIAAGQNQISITELVSLSGISRQSVKRAIQILEQTGQITVTRTTTNGKRGANTYYLSDQNLGGGCR</sequence>
<evidence type="ECO:0000313" key="1">
    <source>
        <dbReference type="EMBL" id="PAU22191.1"/>
    </source>
</evidence>